<dbReference type="Pfam" id="PF12697">
    <property type="entry name" value="Abhydrolase_6"/>
    <property type="match status" value="1"/>
</dbReference>
<dbReference type="InterPro" id="IPR000073">
    <property type="entry name" value="AB_hydrolase_1"/>
</dbReference>
<gene>
    <name evidence="2" type="ORF">TSACC_3389</name>
</gene>
<feature type="domain" description="AB hydrolase-1" evidence="1">
    <location>
        <begin position="255"/>
        <end position="516"/>
    </location>
</feature>
<dbReference type="Gene3D" id="3.40.50.1820">
    <property type="entry name" value="alpha/beta hydrolase"/>
    <property type="match status" value="1"/>
</dbReference>
<dbReference type="AlphaFoldDB" id="A0A146GF86"/>
<dbReference type="InParanoid" id="A0A146GF86"/>
<reference evidence="3" key="1">
    <citation type="journal article" date="2017" name="Genome Announc.">
        <title>Draft Genome Sequence of Terrimicrobium sacchariphilum NM-5T, a Facultative Anaerobic Soil Bacterium of the Class Spartobacteria.</title>
        <authorList>
            <person name="Qiu Y.L."/>
            <person name="Tourlousse D.M."/>
            <person name="Matsuura N."/>
            <person name="Ohashi A."/>
            <person name="Sekiguchi Y."/>
        </authorList>
    </citation>
    <scope>NUCLEOTIDE SEQUENCE [LARGE SCALE GENOMIC DNA]</scope>
    <source>
        <strain evidence="3">NM-5</strain>
    </source>
</reference>
<sequence>MVVCALALAIFTQVGRAAGVGNMSEIPTLRAQELLLRSQPRNVRPAERLSLALGAAQAAFPGMAAGNRRDIELYSAAVSQVVATIQDGGFAGREVSGAGGKFRLLVDRKGKNLLDPADASSILLASSVRLRGLRARTTEAGVGVPYVFCYFQDSAFLKNQPGVSRAGISVPVTALLAFEKGEARLCFINRLNENSAEVEGKKWPLAADFSAAIAQTLSRTPNRPFDIPGLLFTRHFLPNAGLFQFQLYDPNRIPVILVHGLFSRPEAWTQVLNGLMADPKIRKRYQFWFFFYPSGLPIWQSSMLLRRDLDRFHSELEKNGRQPNLHRIILVGHSMGGLISSLTVREPGRSFWASLSDKSLEDLDISPEARSLVKDMVKFQPRKDIGRVVYVTTPHRGSPIPHNPVILQAIRFIQLPRTFSRRDREVLVDAMNEDLAGLFTLPANSIRFLKSGSPVLEAVETLPFAQDIPQHSIIGDRGKGDSPDSTDGIVPYWSAHLPNAISEKIVPTDHSAPQNPETTREIRRILLHDVSE</sequence>
<keyword evidence="3" id="KW-1185">Reference proteome</keyword>
<dbReference type="STRING" id="690879.TSACC_3389"/>
<keyword evidence="2" id="KW-0378">Hydrolase</keyword>
<name>A0A146GF86_TERSA</name>
<organism evidence="2 3">
    <name type="scientific">Terrimicrobium sacchariphilum</name>
    <dbReference type="NCBI Taxonomy" id="690879"/>
    <lineage>
        <taxon>Bacteria</taxon>
        <taxon>Pseudomonadati</taxon>
        <taxon>Verrucomicrobiota</taxon>
        <taxon>Terrimicrobiia</taxon>
        <taxon>Terrimicrobiales</taxon>
        <taxon>Terrimicrobiaceae</taxon>
        <taxon>Terrimicrobium</taxon>
    </lineage>
</organism>
<comment type="caution">
    <text evidence="2">The sequence shown here is derived from an EMBL/GenBank/DDBJ whole genome shotgun (WGS) entry which is preliminary data.</text>
</comment>
<evidence type="ECO:0000259" key="1">
    <source>
        <dbReference type="Pfam" id="PF12697"/>
    </source>
</evidence>
<dbReference type="GO" id="GO:0016787">
    <property type="term" value="F:hydrolase activity"/>
    <property type="evidence" value="ECO:0007669"/>
    <property type="project" value="UniProtKB-KW"/>
</dbReference>
<proteinExistence type="predicted"/>
<evidence type="ECO:0000313" key="3">
    <source>
        <dbReference type="Proteomes" id="UP000076023"/>
    </source>
</evidence>
<accession>A0A146GF86</accession>
<dbReference type="InterPro" id="IPR029058">
    <property type="entry name" value="AB_hydrolase_fold"/>
</dbReference>
<protein>
    <submittedName>
        <fullName evidence="2">Alpha/beta hydrolase family protein</fullName>
    </submittedName>
</protein>
<dbReference type="SUPFAM" id="SSF53474">
    <property type="entry name" value="alpha/beta-Hydrolases"/>
    <property type="match status" value="1"/>
</dbReference>
<dbReference type="EMBL" id="BDCO01000003">
    <property type="protein sequence ID" value="GAT35324.1"/>
    <property type="molecule type" value="Genomic_DNA"/>
</dbReference>
<dbReference type="Proteomes" id="UP000076023">
    <property type="component" value="Unassembled WGS sequence"/>
</dbReference>
<evidence type="ECO:0000313" key="2">
    <source>
        <dbReference type="EMBL" id="GAT35324.1"/>
    </source>
</evidence>